<dbReference type="Proteomes" id="UP001164929">
    <property type="component" value="Chromosome 1"/>
</dbReference>
<proteinExistence type="predicted"/>
<sequence>MSQSMISPAILIEDRIELVRLIKIKLSLFSLCLAVDLFGGFHSVVSYNL</sequence>
<dbReference type="AlphaFoldDB" id="A0AAD6WJM1"/>
<organism evidence="1 2">
    <name type="scientific">Populus alba x Populus x berolinensis</name>
    <dbReference type="NCBI Taxonomy" id="444605"/>
    <lineage>
        <taxon>Eukaryota</taxon>
        <taxon>Viridiplantae</taxon>
        <taxon>Streptophyta</taxon>
        <taxon>Embryophyta</taxon>
        <taxon>Tracheophyta</taxon>
        <taxon>Spermatophyta</taxon>
        <taxon>Magnoliopsida</taxon>
        <taxon>eudicotyledons</taxon>
        <taxon>Gunneridae</taxon>
        <taxon>Pentapetalae</taxon>
        <taxon>rosids</taxon>
        <taxon>fabids</taxon>
        <taxon>Malpighiales</taxon>
        <taxon>Salicaceae</taxon>
        <taxon>Saliceae</taxon>
        <taxon>Populus</taxon>
    </lineage>
</organism>
<keyword evidence="2" id="KW-1185">Reference proteome</keyword>
<name>A0AAD6WJM1_9ROSI</name>
<accession>A0AAD6WJM1</accession>
<protein>
    <submittedName>
        <fullName evidence="1">Uncharacterized protein</fullName>
    </submittedName>
</protein>
<evidence type="ECO:0000313" key="2">
    <source>
        <dbReference type="Proteomes" id="UP001164929"/>
    </source>
</evidence>
<reference evidence="1 2" key="1">
    <citation type="journal article" date="2023" name="Mol. Ecol. Resour.">
        <title>Chromosome-level genome assembly of a triploid poplar Populus alba 'Berolinensis'.</title>
        <authorList>
            <person name="Chen S."/>
            <person name="Yu Y."/>
            <person name="Wang X."/>
            <person name="Wang S."/>
            <person name="Zhang T."/>
            <person name="Zhou Y."/>
            <person name="He R."/>
            <person name="Meng N."/>
            <person name="Wang Y."/>
            <person name="Liu W."/>
            <person name="Liu Z."/>
            <person name="Liu J."/>
            <person name="Guo Q."/>
            <person name="Huang H."/>
            <person name="Sederoff R.R."/>
            <person name="Wang G."/>
            <person name="Qu G."/>
            <person name="Chen S."/>
        </authorList>
    </citation>
    <scope>NUCLEOTIDE SEQUENCE [LARGE SCALE GENOMIC DNA]</scope>
    <source>
        <strain evidence="1">SC-2020</strain>
    </source>
</reference>
<dbReference type="EMBL" id="JAQIZT010000001">
    <property type="protein sequence ID" value="KAJ7014990.1"/>
    <property type="molecule type" value="Genomic_DNA"/>
</dbReference>
<gene>
    <name evidence="1" type="ORF">NC653_004321</name>
</gene>
<comment type="caution">
    <text evidence="1">The sequence shown here is derived from an EMBL/GenBank/DDBJ whole genome shotgun (WGS) entry which is preliminary data.</text>
</comment>
<evidence type="ECO:0000313" key="1">
    <source>
        <dbReference type="EMBL" id="KAJ7014990.1"/>
    </source>
</evidence>